<dbReference type="EMBL" id="WBZJ01000002">
    <property type="protein sequence ID" value="KAB3521091.1"/>
    <property type="molecule type" value="Genomic_DNA"/>
</dbReference>
<keyword evidence="3" id="KW-1185">Reference proteome</keyword>
<organism evidence="2 3">
    <name type="scientific">Corynebacterium zhongnanshanii</name>
    <dbReference type="NCBI Taxonomy" id="2768834"/>
    <lineage>
        <taxon>Bacteria</taxon>
        <taxon>Bacillati</taxon>
        <taxon>Actinomycetota</taxon>
        <taxon>Actinomycetes</taxon>
        <taxon>Mycobacteriales</taxon>
        <taxon>Corynebacteriaceae</taxon>
        <taxon>Corynebacterium</taxon>
    </lineage>
</organism>
<dbReference type="SUPFAM" id="SSF159888">
    <property type="entry name" value="YdhG-like"/>
    <property type="match status" value="1"/>
</dbReference>
<sequence length="129" mass="14857">MTQGENLEEFFSPVLEKISTAEHRQQALELLHWIHSTFPDLGVCIAWNQPMFTDHGRYIIGFSYAAKHLSVAPEQVGIAKFEEALKELGVSYTANLFRVPWGAEPPYDLLRRMIEFNIEDKKSATGFWR</sequence>
<dbReference type="Pfam" id="PF08818">
    <property type="entry name" value="DUF1801"/>
    <property type="match status" value="1"/>
</dbReference>
<proteinExistence type="predicted"/>
<protein>
    <submittedName>
        <fullName evidence="2">Iron chaperone</fullName>
    </submittedName>
</protein>
<evidence type="ECO:0000313" key="3">
    <source>
        <dbReference type="Proteomes" id="UP000436181"/>
    </source>
</evidence>
<accession>A0ABQ6VE62</accession>
<dbReference type="InterPro" id="IPR014922">
    <property type="entry name" value="YdhG-like"/>
</dbReference>
<dbReference type="Proteomes" id="UP000436181">
    <property type="component" value="Unassembled WGS sequence"/>
</dbReference>
<comment type="caution">
    <text evidence="2">The sequence shown here is derived from an EMBL/GenBank/DDBJ whole genome shotgun (WGS) entry which is preliminary data.</text>
</comment>
<evidence type="ECO:0000313" key="2">
    <source>
        <dbReference type="EMBL" id="KAB3521091.1"/>
    </source>
</evidence>
<name>A0ABQ6VE62_9CORY</name>
<dbReference type="Gene3D" id="3.90.1150.200">
    <property type="match status" value="1"/>
</dbReference>
<gene>
    <name evidence="2" type="ORF">F8377_07250</name>
</gene>
<evidence type="ECO:0000259" key="1">
    <source>
        <dbReference type="Pfam" id="PF08818"/>
    </source>
</evidence>
<feature type="domain" description="YdhG-like" evidence="1">
    <location>
        <begin position="23"/>
        <end position="118"/>
    </location>
</feature>
<reference evidence="2 3" key="1">
    <citation type="submission" date="2019-10" db="EMBL/GenBank/DDBJ databases">
        <title>Corynebacterium sp novel species isolated from the respiratory tract of Marmot.</title>
        <authorList>
            <person name="Zhang G."/>
        </authorList>
    </citation>
    <scope>NUCLEOTIDE SEQUENCE [LARGE SCALE GENOMIC DNA]</scope>
    <source>
        <strain evidence="2 3">336</strain>
    </source>
</reference>